<proteinExistence type="predicted"/>
<dbReference type="AlphaFoldDB" id="A0A2M8P1K2"/>
<evidence type="ECO:0008006" key="4">
    <source>
        <dbReference type="Google" id="ProtNLM"/>
    </source>
</evidence>
<dbReference type="PROSITE" id="PS51257">
    <property type="entry name" value="PROKAR_LIPOPROTEIN"/>
    <property type="match status" value="1"/>
</dbReference>
<reference evidence="2 3" key="1">
    <citation type="submission" date="2017-11" db="EMBL/GenBank/DDBJ databases">
        <title>Evolution of Phototrophy in the Chloroflexi Phylum Driven by Horizontal Gene Transfer.</title>
        <authorList>
            <person name="Ward L.M."/>
            <person name="Hemp J."/>
            <person name="Shih P.M."/>
            <person name="Mcglynn S.E."/>
            <person name="Fischer W."/>
        </authorList>
    </citation>
    <scope>NUCLEOTIDE SEQUENCE [LARGE SCALE GENOMIC DNA]</scope>
    <source>
        <strain evidence="2">CP2_2F</strain>
    </source>
</reference>
<comment type="caution">
    <text evidence="2">The sequence shown here is derived from an EMBL/GenBank/DDBJ whole genome shotgun (WGS) entry which is preliminary data.</text>
</comment>
<sequence>MTTELRLGLIGILCSALVTACAPSPAPTAVPTPRPLVPTAVPTRIVTLAPSPTPLPTPTATLPYALAPLLGNWLIDLSVQLREGITFDDVRFIGTLIVDVGVNGQLSGSAEFYTTVWQPPCVTAALDPEPIRATLSGELVPAANSAVVAVLRLQPEDSLQVTTLRLACPDFPEGIVVSEPMFWQAMRAADLLSFSLPLEIGIVRRLSADLSGSSGGALYGTLYAELRVSR</sequence>
<feature type="signal peptide" evidence="1">
    <location>
        <begin position="1"/>
        <end position="20"/>
    </location>
</feature>
<dbReference type="Proteomes" id="UP000228921">
    <property type="component" value="Unassembled WGS sequence"/>
</dbReference>
<evidence type="ECO:0000256" key="1">
    <source>
        <dbReference type="SAM" id="SignalP"/>
    </source>
</evidence>
<evidence type="ECO:0000313" key="2">
    <source>
        <dbReference type="EMBL" id="PJF31427.1"/>
    </source>
</evidence>
<keyword evidence="1" id="KW-0732">Signal</keyword>
<accession>A0A2M8P1K2</accession>
<organism evidence="2 3">
    <name type="scientific">Candidatus Thermofonsia Clade 1 bacterium</name>
    <dbReference type="NCBI Taxonomy" id="2364210"/>
    <lineage>
        <taxon>Bacteria</taxon>
        <taxon>Bacillati</taxon>
        <taxon>Chloroflexota</taxon>
        <taxon>Candidatus Thermofontia</taxon>
        <taxon>Candidatus Thermofonsia Clade 1</taxon>
    </lineage>
</organism>
<feature type="chain" id="PRO_5014863749" description="Lipid/polyisoprenoid-binding YceI-like domain-containing protein" evidence="1">
    <location>
        <begin position="21"/>
        <end position="230"/>
    </location>
</feature>
<dbReference type="EMBL" id="PGTK01000003">
    <property type="protein sequence ID" value="PJF31427.1"/>
    <property type="molecule type" value="Genomic_DNA"/>
</dbReference>
<evidence type="ECO:0000313" key="3">
    <source>
        <dbReference type="Proteomes" id="UP000228921"/>
    </source>
</evidence>
<gene>
    <name evidence="2" type="ORF">CUN51_03595</name>
</gene>
<name>A0A2M8P1K2_9CHLR</name>
<protein>
    <recommendedName>
        <fullName evidence="4">Lipid/polyisoprenoid-binding YceI-like domain-containing protein</fullName>
    </recommendedName>
</protein>